<evidence type="ECO:0000313" key="2">
    <source>
        <dbReference type="EMBL" id="KAE9348708.1"/>
    </source>
</evidence>
<organism evidence="2 3">
    <name type="scientific">Phytophthora fragariae</name>
    <dbReference type="NCBI Taxonomy" id="53985"/>
    <lineage>
        <taxon>Eukaryota</taxon>
        <taxon>Sar</taxon>
        <taxon>Stramenopiles</taxon>
        <taxon>Oomycota</taxon>
        <taxon>Peronosporomycetes</taxon>
        <taxon>Peronosporales</taxon>
        <taxon>Peronosporaceae</taxon>
        <taxon>Phytophthora</taxon>
    </lineage>
</organism>
<dbReference type="EMBL" id="QXFY01000301">
    <property type="protein sequence ID" value="KAE9348708.1"/>
    <property type="molecule type" value="Genomic_DNA"/>
</dbReference>
<name>A0A6G0S341_9STRA</name>
<reference evidence="2 3" key="1">
    <citation type="submission" date="2018-09" db="EMBL/GenBank/DDBJ databases">
        <title>Genomic investigation of the strawberry pathogen Phytophthora fragariae indicates pathogenicity is determined by transcriptional variation in three key races.</title>
        <authorList>
            <person name="Adams T.M."/>
            <person name="Armitage A.D."/>
            <person name="Sobczyk M.K."/>
            <person name="Bates H.J."/>
            <person name="Dunwell J.M."/>
            <person name="Nellist C.F."/>
            <person name="Harrison R.J."/>
        </authorList>
    </citation>
    <scope>NUCLEOTIDE SEQUENCE [LARGE SCALE GENOMIC DNA]</scope>
    <source>
        <strain evidence="2 3">NOV-77</strain>
    </source>
</reference>
<protein>
    <submittedName>
        <fullName evidence="2">Uncharacterized protein</fullName>
    </submittedName>
</protein>
<accession>A0A6G0S341</accession>
<evidence type="ECO:0000256" key="1">
    <source>
        <dbReference type="SAM" id="MobiDB-lite"/>
    </source>
</evidence>
<dbReference type="Proteomes" id="UP000486351">
    <property type="component" value="Unassembled WGS sequence"/>
</dbReference>
<dbReference type="AlphaFoldDB" id="A0A6G0S341"/>
<sequence>MPTKLPFASALASRVQPSASAQCIVLSSFHASAHVQYPDIAFWPRSSVEPVVSLAAARDTPPTAHDSSSTRSGCDRPAASGEDWRVCMTCVRMDIGGPSLVPPAAATSQLLQAVCLGSQKANVPRT</sequence>
<gene>
    <name evidence="2" type="ORF">PF008_g7237</name>
</gene>
<comment type="caution">
    <text evidence="2">The sequence shown here is derived from an EMBL/GenBank/DDBJ whole genome shotgun (WGS) entry which is preliminary data.</text>
</comment>
<evidence type="ECO:0000313" key="3">
    <source>
        <dbReference type="Proteomes" id="UP000486351"/>
    </source>
</evidence>
<proteinExistence type="predicted"/>
<feature type="region of interest" description="Disordered" evidence="1">
    <location>
        <begin position="57"/>
        <end position="80"/>
    </location>
</feature>